<dbReference type="Pfam" id="PF00392">
    <property type="entry name" value="GntR"/>
    <property type="match status" value="1"/>
</dbReference>
<proteinExistence type="predicted"/>
<sequence length="220" mass="23025">MPVPGRDGLLATSLLRDRAYTAIRDAIVDGTLAPGEKLVDAELSSWLGVSRTPIREALGRLERSGLVLTRPGHSTVVSPVRARETAAAQSVVAAMHELATREAVPLLSAADLDAMRVANACFAEALRDNDIDAAVQADDDFHGVAVAASGNGAVRAVLDQFGPVLRRVERMRFGSLAGRGSVAQHDRIVELCAAGDVGGAAAAARENWLTLAALVDTLED</sequence>
<evidence type="ECO:0000256" key="3">
    <source>
        <dbReference type="ARBA" id="ARBA00023163"/>
    </source>
</evidence>
<dbReference type="SUPFAM" id="SSF48008">
    <property type="entry name" value="GntR ligand-binding domain-like"/>
    <property type="match status" value="1"/>
</dbReference>
<protein>
    <submittedName>
        <fullName evidence="5">Putative transcriptional regulator, GntR family protein</fullName>
    </submittedName>
</protein>
<dbReference type="PANTHER" id="PTHR43537:SF5">
    <property type="entry name" value="UXU OPERON TRANSCRIPTIONAL REGULATOR"/>
    <property type="match status" value="1"/>
</dbReference>
<dbReference type="OrthoDB" id="8680240at2"/>
<dbReference type="InterPro" id="IPR036390">
    <property type="entry name" value="WH_DNA-bd_sf"/>
</dbReference>
<evidence type="ECO:0000256" key="1">
    <source>
        <dbReference type="ARBA" id="ARBA00023015"/>
    </source>
</evidence>
<evidence type="ECO:0000259" key="4">
    <source>
        <dbReference type="PROSITE" id="PS50949"/>
    </source>
</evidence>
<dbReference type="CDD" id="cd07377">
    <property type="entry name" value="WHTH_GntR"/>
    <property type="match status" value="1"/>
</dbReference>
<dbReference type="AlphaFoldDB" id="A0A511DR48"/>
<dbReference type="Gene3D" id="1.10.10.10">
    <property type="entry name" value="Winged helix-like DNA-binding domain superfamily/Winged helix DNA-binding domain"/>
    <property type="match status" value="1"/>
</dbReference>
<reference evidence="5 6" key="1">
    <citation type="submission" date="2019-07" db="EMBL/GenBank/DDBJ databases">
        <title>Whole genome shotgun sequence of Pseudonocardia sulfidoxydans NBRC 16205.</title>
        <authorList>
            <person name="Hosoyama A."/>
            <person name="Uohara A."/>
            <person name="Ohji S."/>
            <person name="Ichikawa N."/>
        </authorList>
    </citation>
    <scope>NUCLEOTIDE SEQUENCE [LARGE SCALE GENOMIC DNA]</scope>
    <source>
        <strain evidence="5 6">NBRC 16205</strain>
    </source>
</reference>
<dbReference type="InterPro" id="IPR008920">
    <property type="entry name" value="TF_FadR/GntR_C"/>
</dbReference>
<dbReference type="PANTHER" id="PTHR43537">
    <property type="entry name" value="TRANSCRIPTIONAL REGULATOR, GNTR FAMILY"/>
    <property type="match status" value="1"/>
</dbReference>
<dbReference type="EMBL" id="BJVJ01000056">
    <property type="protein sequence ID" value="GEL25538.1"/>
    <property type="molecule type" value="Genomic_DNA"/>
</dbReference>
<dbReference type="PROSITE" id="PS50949">
    <property type="entry name" value="HTH_GNTR"/>
    <property type="match status" value="1"/>
</dbReference>
<dbReference type="Proteomes" id="UP000321685">
    <property type="component" value="Unassembled WGS sequence"/>
</dbReference>
<dbReference type="SUPFAM" id="SSF46785">
    <property type="entry name" value="Winged helix' DNA-binding domain"/>
    <property type="match status" value="1"/>
</dbReference>
<comment type="caution">
    <text evidence="5">The sequence shown here is derived from an EMBL/GenBank/DDBJ whole genome shotgun (WGS) entry which is preliminary data.</text>
</comment>
<accession>A0A511DR48</accession>
<name>A0A511DR48_9PSEU</name>
<dbReference type="Gene3D" id="1.20.120.530">
    <property type="entry name" value="GntR ligand-binding domain-like"/>
    <property type="match status" value="1"/>
</dbReference>
<dbReference type="SMART" id="SM00345">
    <property type="entry name" value="HTH_GNTR"/>
    <property type="match status" value="1"/>
</dbReference>
<dbReference type="InterPro" id="IPR036388">
    <property type="entry name" value="WH-like_DNA-bd_sf"/>
</dbReference>
<keyword evidence="1" id="KW-0805">Transcription regulation</keyword>
<evidence type="ECO:0000313" key="6">
    <source>
        <dbReference type="Proteomes" id="UP000321685"/>
    </source>
</evidence>
<dbReference type="InterPro" id="IPR000524">
    <property type="entry name" value="Tscrpt_reg_HTH_GntR"/>
</dbReference>
<evidence type="ECO:0000313" key="5">
    <source>
        <dbReference type="EMBL" id="GEL25538.1"/>
    </source>
</evidence>
<dbReference type="RefSeq" id="WP_147111925.1">
    <property type="nucleotide sequence ID" value="NZ_BJVJ01000056.1"/>
</dbReference>
<dbReference type="Pfam" id="PF07729">
    <property type="entry name" value="FCD"/>
    <property type="match status" value="1"/>
</dbReference>
<dbReference type="InterPro" id="IPR011711">
    <property type="entry name" value="GntR_C"/>
</dbReference>
<organism evidence="5 6">
    <name type="scientific">Pseudonocardia sulfidoxydans NBRC 16205</name>
    <dbReference type="NCBI Taxonomy" id="1223511"/>
    <lineage>
        <taxon>Bacteria</taxon>
        <taxon>Bacillati</taxon>
        <taxon>Actinomycetota</taxon>
        <taxon>Actinomycetes</taxon>
        <taxon>Pseudonocardiales</taxon>
        <taxon>Pseudonocardiaceae</taxon>
        <taxon>Pseudonocardia</taxon>
    </lineage>
</organism>
<keyword evidence="6" id="KW-1185">Reference proteome</keyword>
<dbReference type="SMART" id="SM00895">
    <property type="entry name" value="FCD"/>
    <property type="match status" value="1"/>
</dbReference>
<evidence type="ECO:0000256" key="2">
    <source>
        <dbReference type="ARBA" id="ARBA00023125"/>
    </source>
</evidence>
<keyword evidence="2" id="KW-0238">DNA-binding</keyword>
<keyword evidence="3" id="KW-0804">Transcription</keyword>
<feature type="domain" description="HTH gntR-type" evidence="4">
    <location>
        <begin position="13"/>
        <end position="80"/>
    </location>
</feature>
<gene>
    <name evidence="5" type="ORF">PSU4_44920</name>
</gene>
<dbReference type="GO" id="GO:0003677">
    <property type="term" value="F:DNA binding"/>
    <property type="evidence" value="ECO:0007669"/>
    <property type="project" value="UniProtKB-KW"/>
</dbReference>
<dbReference type="GO" id="GO:0003700">
    <property type="term" value="F:DNA-binding transcription factor activity"/>
    <property type="evidence" value="ECO:0007669"/>
    <property type="project" value="InterPro"/>
</dbReference>